<dbReference type="GO" id="GO:0007218">
    <property type="term" value="P:neuropeptide signaling pathway"/>
    <property type="evidence" value="ECO:0007669"/>
    <property type="project" value="TreeGrafter"/>
</dbReference>
<evidence type="ECO:0000256" key="3">
    <source>
        <dbReference type="ARBA" id="ARBA00022525"/>
    </source>
</evidence>
<dbReference type="PANTHER" id="PTHR10533">
    <property type="entry name" value="NEUROPEPTIDE Y/PANCREATIC HORMONE/PEPTIDE YY"/>
    <property type="match status" value="1"/>
</dbReference>
<keyword evidence="6" id="KW-0732">Signal</keyword>
<keyword evidence="8" id="KW-1185">Reference proteome</keyword>
<dbReference type="InterPro" id="IPR001955">
    <property type="entry name" value="Pancreatic_hormone-like"/>
</dbReference>
<dbReference type="Pfam" id="PF00159">
    <property type="entry name" value="Hormone_3"/>
    <property type="match status" value="1"/>
</dbReference>
<reference evidence="7" key="1">
    <citation type="submission" date="2019-06" db="EMBL/GenBank/DDBJ databases">
        <authorList>
            <consortium name="Wellcome Sanger Institute Data Sharing"/>
        </authorList>
    </citation>
    <scope>NUCLEOTIDE SEQUENCE [LARGE SCALE GENOMIC DNA]</scope>
</reference>
<dbReference type="PANTHER" id="PTHR10533:SF14">
    <property type="entry name" value="PEPTIDE YY-RELATED"/>
    <property type="match status" value="1"/>
</dbReference>
<dbReference type="PRINTS" id="PR00278">
    <property type="entry name" value="PANCHORMONE"/>
</dbReference>
<evidence type="ECO:0000256" key="4">
    <source>
        <dbReference type="RuleBase" id="RU000656"/>
    </source>
</evidence>
<feature type="chain" id="PRO_5025497302" evidence="6">
    <location>
        <begin position="29"/>
        <end position="104"/>
    </location>
</feature>
<accession>A0A672ZK22</accession>
<dbReference type="SMART" id="SM00309">
    <property type="entry name" value="PAH"/>
    <property type="match status" value="1"/>
</dbReference>
<dbReference type="Proteomes" id="UP000472271">
    <property type="component" value="Chromosome 19"/>
</dbReference>
<reference evidence="7" key="2">
    <citation type="submission" date="2025-08" db="UniProtKB">
        <authorList>
            <consortium name="Ensembl"/>
        </authorList>
    </citation>
    <scope>IDENTIFICATION</scope>
</reference>
<dbReference type="GO" id="GO:0007631">
    <property type="term" value="P:feeding behavior"/>
    <property type="evidence" value="ECO:0007669"/>
    <property type="project" value="TreeGrafter"/>
</dbReference>
<evidence type="ECO:0000256" key="5">
    <source>
        <dbReference type="SAM" id="MobiDB-lite"/>
    </source>
</evidence>
<evidence type="ECO:0000256" key="1">
    <source>
        <dbReference type="ARBA" id="ARBA00004613"/>
    </source>
</evidence>
<dbReference type="GO" id="GO:0031841">
    <property type="term" value="F:neuropeptide Y receptor binding"/>
    <property type="evidence" value="ECO:0007669"/>
    <property type="project" value="TreeGrafter"/>
</dbReference>
<dbReference type="Ensembl" id="ENSSORT00005018040.1">
    <property type="protein sequence ID" value="ENSSORP00005017521.1"/>
    <property type="gene ID" value="ENSSORG00005008751.1"/>
</dbReference>
<evidence type="ECO:0000313" key="8">
    <source>
        <dbReference type="Proteomes" id="UP000472271"/>
    </source>
</evidence>
<reference evidence="7" key="3">
    <citation type="submission" date="2025-09" db="UniProtKB">
        <authorList>
            <consortium name="Ensembl"/>
        </authorList>
    </citation>
    <scope>IDENTIFICATION</scope>
</reference>
<evidence type="ECO:0000256" key="2">
    <source>
        <dbReference type="ARBA" id="ARBA00010022"/>
    </source>
</evidence>
<organism evidence="7 8">
    <name type="scientific">Sphaeramia orbicularis</name>
    <name type="common">orbiculate cardinalfish</name>
    <dbReference type="NCBI Taxonomy" id="375764"/>
    <lineage>
        <taxon>Eukaryota</taxon>
        <taxon>Metazoa</taxon>
        <taxon>Chordata</taxon>
        <taxon>Craniata</taxon>
        <taxon>Vertebrata</taxon>
        <taxon>Euteleostomi</taxon>
        <taxon>Actinopterygii</taxon>
        <taxon>Neopterygii</taxon>
        <taxon>Teleostei</taxon>
        <taxon>Neoteleostei</taxon>
        <taxon>Acanthomorphata</taxon>
        <taxon>Gobiaria</taxon>
        <taxon>Kurtiformes</taxon>
        <taxon>Apogonoidei</taxon>
        <taxon>Apogonidae</taxon>
        <taxon>Apogoninae</taxon>
        <taxon>Sphaeramia</taxon>
    </lineage>
</organism>
<dbReference type="PROSITE" id="PS50276">
    <property type="entry name" value="PANCREATIC_HORMONE_2"/>
    <property type="match status" value="1"/>
</dbReference>
<dbReference type="GO" id="GO:0005615">
    <property type="term" value="C:extracellular space"/>
    <property type="evidence" value="ECO:0007669"/>
    <property type="project" value="TreeGrafter"/>
</dbReference>
<feature type="signal peptide" evidence="6">
    <location>
        <begin position="1"/>
        <end position="28"/>
    </location>
</feature>
<dbReference type="GO" id="GO:0005184">
    <property type="term" value="F:neuropeptide hormone activity"/>
    <property type="evidence" value="ECO:0007669"/>
    <property type="project" value="TreeGrafter"/>
</dbReference>
<evidence type="ECO:0000256" key="6">
    <source>
        <dbReference type="SAM" id="SignalP"/>
    </source>
</evidence>
<gene>
    <name evidence="7" type="primary">pyyb</name>
</gene>
<dbReference type="AlphaFoldDB" id="A0A672ZK22"/>
<dbReference type="InterPro" id="IPR020392">
    <property type="entry name" value="Pancreatic_hormone-like_CS"/>
</dbReference>
<evidence type="ECO:0000313" key="7">
    <source>
        <dbReference type="Ensembl" id="ENSSORP00005017521.1"/>
    </source>
</evidence>
<comment type="similarity">
    <text evidence="2 4">Belongs to the NPY family.</text>
</comment>
<dbReference type="CDD" id="cd00126">
    <property type="entry name" value="PAH"/>
    <property type="match status" value="1"/>
</dbReference>
<feature type="region of interest" description="Disordered" evidence="5">
    <location>
        <begin position="83"/>
        <end position="104"/>
    </location>
</feature>
<comment type="subcellular location">
    <subcellularLocation>
        <location evidence="1">Secreted</location>
    </subcellularLocation>
</comment>
<name>A0A672ZK22_9TELE</name>
<dbReference type="PROSITE" id="PS00265">
    <property type="entry name" value="PANCREATIC_HORMONE_1"/>
    <property type="match status" value="1"/>
</dbReference>
<sequence>MANPLRSWVMLGALVVCVLVCWSSLADAYPPKPQAPGKNATKEDWEKYRLDLTRYVNLITRQRYGKRATVEQVLGRLLYGADSSQDTEPRVDYSDEWNTSPGFP</sequence>
<dbReference type="InParanoid" id="A0A672ZK22"/>
<protein>
    <submittedName>
        <fullName evidence="7">Peptide Y-like</fullName>
    </submittedName>
</protein>
<proteinExistence type="inferred from homology"/>
<dbReference type="Gene3D" id="6.10.250.900">
    <property type="match status" value="1"/>
</dbReference>
<keyword evidence="3" id="KW-0964">Secreted</keyword>